<gene>
    <name evidence="2" type="ORF">MHPYR_120164</name>
</gene>
<sequence>MRRRCGESACELARNCQRRARCRPQAVEGGGRHDAECVGAAALGGSACPHLLQRCDRSEPENLGLTAVGEPLRVDPAALSAAGSAVAGVSNGVAAAVGTLTASYNATPGRMLRGPRSASHIRTRPER</sequence>
<reference evidence="2" key="1">
    <citation type="submission" date="2016-03" db="EMBL/GenBank/DDBJ databases">
        <authorList>
            <person name="Ploux O."/>
        </authorList>
    </citation>
    <scope>NUCLEOTIDE SEQUENCE</scope>
    <source>
        <strain evidence="2">UC10</strain>
    </source>
</reference>
<name>A0A1Y5P037_9MYCO</name>
<protein>
    <submittedName>
        <fullName evidence="2">Uncharacterized protein</fullName>
    </submittedName>
</protein>
<dbReference type="EMBL" id="FLQS01000004">
    <property type="protein sequence ID" value="SBS72057.1"/>
    <property type="molecule type" value="Genomic_DNA"/>
</dbReference>
<dbReference type="AlphaFoldDB" id="A0A1Y5P037"/>
<accession>A0A1Y5P037</accession>
<proteinExistence type="predicted"/>
<evidence type="ECO:0000256" key="1">
    <source>
        <dbReference type="SAM" id="MobiDB-lite"/>
    </source>
</evidence>
<organism evidence="2">
    <name type="scientific">uncultured Mycobacterium sp</name>
    <dbReference type="NCBI Taxonomy" id="171292"/>
    <lineage>
        <taxon>Bacteria</taxon>
        <taxon>Bacillati</taxon>
        <taxon>Actinomycetota</taxon>
        <taxon>Actinomycetes</taxon>
        <taxon>Mycobacteriales</taxon>
        <taxon>Mycobacteriaceae</taxon>
        <taxon>Mycobacterium</taxon>
        <taxon>environmental samples</taxon>
    </lineage>
</organism>
<feature type="region of interest" description="Disordered" evidence="1">
    <location>
        <begin position="108"/>
        <end position="127"/>
    </location>
</feature>
<evidence type="ECO:0000313" key="2">
    <source>
        <dbReference type="EMBL" id="SBS72057.1"/>
    </source>
</evidence>